<feature type="domain" description="Fibrinogen C-terminal" evidence="4">
    <location>
        <begin position="182"/>
        <end position="403"/>
    </location>
</feature>
<proteinExistence type="predicted"/>
<dbReference type="GO" id="GO:0005615">
    <property type="term" value="C:extracellular space"/>
    <property type="evidence" value="ECO:0007669"/>
    <property type="project" value="TreeGrafter"/>
</dbReference>
<evidence type="ECO:0000313" key="6">
    <source>
        <dbReference type="RefSeq" id="XP_019621184.1"/>
    </source>
</evidence>
<dbReference type="FunFam" id="3.90.215.10:FF:000001">
    <property type="entry name" value="Tenascin isoform 1"/>
    <property type="match status" value="1"/>
</dbReference>
<dbReference type="CDD" id="cd00087">
    <property type="entry name" value="FReD"/>
    <property type="match status" value="1"/>
</dbReference>
<dbReference type="PANTHER" id="PTHR19143:SF458">
    <property type="entry name" value="FIBRINOGEN C-TERMINAL DOMAIN-CONTAINING PROTEIN-RELATED"/>
    <property type="match status" value="1"/>
</dbReference>
<dbReference type="RefSeq" id="XP_019621184.1">
    <property type="nucleotide sequence ID" value="XM_019765625.1"/>
</dbReference>
<keyword evidence="5" id="KW-1185">Reference proteome</keyword>
<protein>
    <submittedName>
        <fullName evidence="6">Angiopoietin-related protein 7-like</fullName>
    </submittedName>
</protein>
<dbReference type="PROSITE" id="PS00514">
    <property type="entry name" value="FIBRINOGEN_C_1"/>
    <property type="match status" value="1"/>
</dbReference>
<accession>A0A6P4YGY1</accession>
<name>A0A6P4YGY1_BRABE</name>
<evidence type="ECO:0000256" key="1">
    <source>
        <dbReference type="ARBA" id="ARBA00023157"/>
    </source>
</evidence>
<evidence type="ECO:0000259" key="4">
    <source>
        <dbReference type="PROSITE" id="PS51406"/>
    </source>
</evidence>
<keyword evidence="3" id="KW-0732">Signal</keyword>
<dbReference type="GeneID" id="109467609"/>
<feature type="region of interest" description="Disordered" evidence="2">
    <location>
        <begin position="101"/>
        <end position="123"/>
    </location>
</feature>
<evidence type="ECO:0000256" key="2">
    <source>
        <dbReference type="SAM" id="MobiDB-lite"/>
    </source>
</evidence>
<dbReference type="InterPro" id="IPR014716">
    <property type="entry name" value="Fibrinogen_a/b/g_C_1"/>
</dbReference>
<dbReference type="InterPro" id="IPR036056">
    <property type="entry name" value="Fibrinogen-like_C"/>
</dbReference>
<reference evidence="6" key="1">
    <citation type="submission" date="2025-08" db="UniProtKB">
        <authorList>
            <consortium name="RefSeq"/>
        </authorList>
    </citation>
    <scope>IDENTIFICATION</scope>
    <source>
        <tissue evidence="6">Gonad</tissue>
    </source>
</reference>
<dbReference type="InterPro" id="IPR002181">
    <property type="entry name" value="Fibrinogen_a/b/g_C_dom"/>
</dbReference>
<keyword evidence="1" id="KW-1015">Disulfide bond</keyword>
<dbReference type="InterPro" id="IPR020837">
    <property type="entry name" value="Fibrinogen_CS"/>
</dbReference>
<dbReference type="Gene3D" id="3.90.215.10">
    <property type="entry name" value="Gamma Fibrinogen, chain A, domain 1"/>
    <property type="match status" value="1"/>
</dbReference>
<dbReference type="OrthoDB" id="10050215at2759"/>
<evidence type="ECO:0000256" key="3">
    <source>
        <dbReference type="SAM" id="SignalP"/>
    </source>
</evidence>
<dbReference type="PROSITE" id="PS51406">
    <property type="entry name" value="FIBRINOGEN_C_2"/>
    <property type="match status" value="1"/>
</dbReference>
<feature type="chain" id="PRO_5027895749" evidence="3">
    <location>
        <begin position="21"/>
        <end position="403"/>
    </location>
</feature>
<dbReference type="SMART" id="SM00186">
    <property type="entry name" value="FBG"/>
    <property type="match status" value="1"/>
</dbReference>
<dbReference type="KEGG" id="bbel:109467609"/>
<dbReference type="InterPro" id="IPR050373">
    <property type="entry name" value="Fibrinogen_C-term_domain"/>
</dbReference>
<organism evidence="5 6">
    <name type="scientific">Branchiostoma belcheri</name>
    <name type="common">Amphioxus</name>
    <dbReference type="NCBI Taxonomy" id="7741"/>
    <lineage>
        <taxon>Eukaryota</taxon>
        <taxon>Metazoa</taxon>
        <taxon>Chordata</taxon>
        <taxon>Cephalochordata</taxon>
        <taxon>Leptocardii</taxon>
        <taxon>Amphioxiformes</taxon>
        <taxon>Branchiostomatidae</taxon>
        <taxon>Branchiostoma</taxon>
    </lineage>
</organism>
<dbReference type="Proteomes" id="UP000515135">
    <property type="component" value="Unplaced"/>
</dbReference>
<dbReference type="AlphaFoldDB" id="A0A6P4YGY1"/>
<dbReference type="NCBIfam" id="NF040941">
    <property type="entry name" value="GGGWT_bact"/>
    <property type="match status" value="1"/>
</dbReference>
<dbReference type="SUPFAM" id="SSF56496">
    <property type="entry name" value="Fibrinogen C-terminal domain-like"/>
    <property type="match status" value="1"/>
</dbReference>
<sequence>MASVLLLAAFLLCGSFPVGAQDTRTDQAGSVLREYVDKGYCTYTYVVPPGSRTGGCAPPGLESQLAETKEETGRLKNQVDRLSSLVETLLSQQSDLANQLSEERARSAQREQNLTRELHEQETRLTKKIQEQETRVQNLNTTLYEHDMAIKQRQQCTCERLEPGDIVSSTAATLPTEPVSTADGLITASDCADLYAAGNTVSGVYNIRIGSSNIEAYCDMDIAGGGWTVIQRRQDGSVPFNRTWEEYKRGFGNKSGEYWLGNENIHLLTSQKNYTLRVDMQGWDGETRYARYTTFRVSGESDQYRLHISGYSGTDGMRDGMLYNNMEMFSTVDRDNDRQSSGHCSLERGQGGWWFDSCGASFLNGRYLGNCGYSCPHFQGVLWYYWRSLNYSLKFVSMKIRPY</sequence>
<feature type="signal peptide" evidence="3">
    <location>
        <begin position="1"/>
        <end position="20"/>
    </location>
</feature>
<evidence type="ECO:0000313" key="5">
    <source>
        <dbReference type="Proteomes" id="UP000515135"/>
    </source>
</evidence>
<gene>
    <name evidence="6" type="primary">LOC109467609</name>
</gene>
<dbReference type="Pfam" id="PF00147">
    <property type="entry name" value="Fibrinogen_C"/>
    <property type="match status" value="1"/>
</dbReference>
<dbReference type="PANTHER" id="PTHR19143">
    <property type="entry name" value="FIBRINOGEN/TENASCIN/ANGIOPOEITIN"/>
    <property type="match status" value="1"/>
</dbReference>